<keyword evidence="2" id="KW-1185">Reference proteome</keyword>
<dbReference type="PANTHER" id="PTHR48098:SF3">
    <property type="entry name" value="IRON(III) ENTEROBACTIN ESTERASE"/>
    <property type="match status" value="1"/>
</dbReference>
<dbReference type="OrthoDB" id="9775130at2"/>
<evidence type="ECO:0000313" key="2">
    <source>
        <dbReference type="Proteomes" id="UP000019486"/>
    </source>
</evidence>
<organism evidence="1 2">
    <name type="scientific">Skermanella stibiiresistens SB22</name>
    <dbReference type="NCBI Taxonomy" id="1385369"/>
    <lineage>
        <taxon>Bacteria</taxon>
        <taxon>Pseudomonadati</taxon>
        <taxon>Pseudomonadota</taxon>
        <taxon>Alphaproteobacteria</taxon>
        <taxon>Rhodospirillales</taxon>
        <taxon>Azospirillaceae</taxon>
        <taxon>Skermanella</taxon>
    </lineage>
</organism>
<dbReference type="InterPro" id="IPR000801">
    <property type="entry name" value="Esterase-like"/>
</dbReference>
<dbReference type="PANTHER" id="PTHR48098">
    <property type="entry name" value="ENTEROCHELIN ESTERASE-RELATED"/>
    <property type="match status" value="1"/>
</dbReference>
<dbReference type="Proteomes" id="UP000019486">
    <property type="component" value="Unassembled WGS sequence"/>
</dbReference>
<reference evidence="1 2" key="1">
    <citation type="submission" date="2013-08" db="EMBL/GenBank/DDBJ databases">
        <title>The genome sequence of Skermanella stibiiresistens.</title>
        <authorList>
            <person name="Zhu W."/>
            <person name="Wang G."/>
        </authorList>
    </citation>
    <scope>NUCLEOTIDE SEQUENCE [LARGE SCALE GENOMIC DNA]</scope>
    <source>
        <strain evidence="1 2">SB22</strain>
    </source>
</reference>
<gene>
    <name evidence="1" type="ORF">N825_26870</name>
</gene>
<dbReference type="STRING" id="1385369.N825_26870"/>
<comment type="caution">
    <text evidence="1">The sequence shown here is derived from an EMBL/GenBank/DDBJ whole genome shotgun (WGS) entry which is preliminary data.</text>
</comment>
<dbReference type="InterPro" id="IPR029058">
    <property type="entry name" value="AB_hydrolase_fold"/>
</dbReference>
<dbReference type="SUPFAM" id="SSF53474">
    <property type="entry name" value="alpha/beta-Hydrolases"/>
    <property type="match status" value="1"/>
</dbReference>
<evidence type="ECO:0000313" key="1">
    <source>
        <dbReference type="EMBL" id="EWY36460.1"/>
    </source>
</evidence>
<dbReference type="EMBL" id="AVFL01000043">
    <property type="protein sequence ID" value="EWY36460.1"/>
    <property type="molecule type" value="Genomic_DNA"/>
</dbReference>
<dbReference type="PATRIC" id="fig|1385369.3.peg.6541"/>
<name>W9GRC7_9PROT</name>
<protein>
    <submittedName>
        <fullName evidence="1">Esterase</fullName>
    </submittedName>
</protein>
<proteinExistence type="predicted"/>
<dbReference type="AlphaFoldDB" id="W9GRC7"/>
<sequence>MNREYHRWHSPRLGRDMELLIFGHAGAKVLVFPTRDGRFWEYENLGLVRRLAPKIEAGHLQLYCVDSVDHETFYCFWRRPADRVARHLLFEEYILNEVMPLMASKNSHDCTIAHGCSLGAYHAVNIAFRHPQLFRKVAAFSGRYDLTLKVDQFGDLLEGHYDDSVYFNTPTHFMVSLSDEWRLQHLRRMEITLAIGADDPFLGNNRHLSQLLRLMGIGHSLHVWNGRAHEGHAWRRMAPLYV</sequence>
<accession>W9GRC7</accession>
<dbReference type="Gene3D" id="3.40.50.1820">
    <property type="entry name" value="alpha/beta hydrolase"/>
    <property type="match status" value="1"/>
</dbReference>
<dbReference type="InterPro" id="IPR050583">
    <property type="entry name" value="Mycobacterial_A85_antigen"/>
</dbReference>
<dbReference type="Pfam" id="PF00756">
    <property type="entry name" value="Esterase"/>
    <property type="match status" value="1"/>
</dbReference>